<organism evidence="1 2">
    <name type="scientific">Schaalia meyeri</name>
    <dbReference type="NCBI Taxonomy" id="52773"/>
    <lineage>
        <taxon>Bacteria</taxon>
        <taxon>Bacillati</taxon>
        <taxon>Actinomycetota</taxon>
        <taxon>Actinomycetes</taxon>
        <taxon>Actinomycetales</taxon>
        <taxon>Actinomycetaceae</taxon>
        <taxon>Schaalia</taxon>
    </lineage>
</organism>
<evidence type="ECO:0000313" key="1">
    <source>
        <dbReference type="EMBL" id="QQC43456.1"/>
    </source>
</evidence>
<protein>
    <submittedName>
        <fullName evidence="1">Uncharacterized protein</fullName>
    </submittedName>
</protein>
<evidence type="ECO:0000313" key="2">
    <source>
        <dbReference type="Proteomes" id="UP000595220"/>
    </source>
</evidence>
<dbReference type="AlphaFoldDB" id="A0AAP9YB83"/>
<accession>A0AAP9YB83</accession>
<dbReference type="Proteomes" id="UP000595220">
    <property type="component" value="Chromosome"/>
</dbReference>
<name>A0AAP9YB83_9ACTO</name>
<keyword evidence="2" id="KW-1185">Reference proteome</keyword>
<gene>
    <name evidence="1" type="ORF">I6H42_06540</name>
</gene>
<sequence length="231" mass="24103">MSAAPAPLRAATVAGAILAVIFIVLSAVVGGINAWRSHSSTVYEAQATRAQSDKAGVDQQITDAKARLDGTSVREDAKAWCDSVTRDSASSIRDAIKTYDSATQAVKDAIHDECSKKETLTNAQRAASASDFTITMGECTTDQTTTTVNGTFAINSSSAVASLGSLDVTILGYTVDKGASFNSSTPYQGTVNVTVTPGTSVPFTVSIPYDPATSANTECVATMNKWWPTDL</sequence>
<dbReference type="RefSeq" id="WP_074633326.1">
    <property type="nucleotide sequence ID" value="NZ_CP066065.1"/>
</dbReference>
<proteinExistence type="predicted"/>
<reference evidence="1 2" key="1">
    <citation type="submission" date="2020-12" db="EMBL/GenBank/DDBJ databases">
        <title>FDA dAtabase for Regulatory Grade micrObial Sequences (FDA-ARGOS): Supporting development and validation of Infectious Disease Dx tests.</title>
        <authorList>
            <person name="Sproer C."/>
            <person name="Gronow S."/>
            <person name="Severitt S."/>
            <person name="Schroder I."/>
            <person name="Tallon L."/>
            <person name="Sadzewicz L."/>
            <person name="Zhao X."/>
            <person name="Boylan J."/>
            <person name="Ott S."/>
            <person name="Bowen H."/>
            <person name="Vavikolanu K."/>
            <person name="Mehta A."/>
            <person name="Aluvathingal J."/>
            <person name="Nadendla S."/>
            <person name="Lowell S."/>
            <person name="Myers T."/>
            <person name="Yan Y."/>
            <person name="Sichtig H."/>
        </authorList>
    </citation>
    <scope>NUCLEOTIDE SEQUENCE [LARGE SCALE GENOMIC DNA]</scope>
    <source>
        <strain evidence="1 2">FDAARGOS_985</strain>
    </source>
</reference>
<dbReference type="EMBL" id="CP066065">
    <property type="protein sequence ID" value="QQC43456.1"/>
    <property type="molecule type" value="Genomic_DNA"/>
</dbReference>